<feature type="domain" description="Peptidase M50" evidence="14">
    <location>
        <begin position="124"/>
        <end position="181"/>
    </location>
</feature>
<comment type="similarity">
    <text evidence="3">Belongs to the peptidase M50B family.</text>
</comment>
<keyword evidence="12 13" id="KW-0472">Membrane</keyword>
<sequence>MDTLLILQLVILLFSVVIHEVSHGVVALLQGDTTAKYAGRLTLNPISHIDPMGTILLPIILLVISGGSTFFGWAKPVPYNPYNLKNQRWGASLVGLAGPGSNIMLALIFGLMIRFGFGILPSFFIQALAMAVMINLSLAFFNLIPIPPLDGSRLLLAFLPASIAERWGMVLERYGMVLLMFMVFFMSSFFAILSVPISFLFRLFTGFNI</sequence>
<reference evidence="15 16" key="1">
    <citation type="journal article" date="2016" name="Nat. Commun.">
        <title>Thousands of microbial genomes shed light on interconnected biogeochemical processes in an aquifer system.</title>
        <authorList>
            <person name="Anantharaman K."/>
            <person name="Brown C.T."/>
            <person name="Hug L.A."/>
            <person name="Sharon I."/>
            <person name="Castelle C.J."/>
            <person name="Probst A.J."/>
            <person name="Thomas B.C."/>
            <person name="Singh A."/>
            <person name="Wilkins M.J."/>
            <person name="Karaoz U."/>
            <person name="Brodie E.L."/>
            <person name="Williams K.H."/>
            <person name="Hubbard S.S."/>
            <person name="Banfield J.F."/>
        </authorList>
    </citation>
    <scope>NUCLEOTIDE SEQUENCE [LARGE SCALE GENOMIC DNA]</scope>
</reference>
<dbReference type="GO" id="GO:0046872">
    <property type="term" value="F:metal ion binding"/>
    <property type="evidence" value="ECO:0007669"/>
    <property type="project" value="UniProtKB-KW"/>
</dbReference>
<name>A0A1G2PQ48_9BACT</name>
<dbReference type="Proteomes" id="UP000176951">
    <property type="component" value="Unassembled WGS sequence"/>
</dbReference>
<feature type="transmembrane region" description="Helical" evidence="13">
    <location>
        <begin position="55"/>
        <end position="73"/>
    </location>
</feature>
<keyword evidence="11" id="KW-0482">Metalloprotease</keyword>
<protein>
    <recommendedName>
        <fullName evidence="14">Peptidase M50 domain-containing protein</fullName>
    </recommendedName>
</protein>
<dbReference type="PANTHER" id="PTHR35864">
    <property type="entry name" value="ZINC METALLOPROTEASE MJ0611-RELATED"/>
    <property type="match status" value="1"/>
</dbReference>
<feature type="transmembrane region" description="Helical" evidence="13">
    <location>
        <begin position="176"/>
        <end position="201"/>
    </location>
</feature>
<feature type="domain" description="Peptidase M50" evidence="14">
    <location>
        <begin position="9"/>
        <end position="113"/>
    </location>
</feature>
<dbReference type="InterPro" id="IPR044537">
    <property type="entry name" value="Rip2-like"/>
</dbReference>
<keyword evidence="4" id="KW-1003">Cell membrane</keyword>
<evidence type="ECO:0000256" key="6">
    <source>
        <dbReference type="ARBA" id="ARBA00022692"/>
    </source>
</evidence>
<evidence type="ECO:0000256" key="7">
    <source>
        <dbReference type="ARBA" id="ARBA00022723"/>
    </source>
</evidence>
<dbReference type="EMBL" id="MHSW01000037">
    <property type="protein sequence ID" value="OHA50438.1"/>
    <property type="molecule type" value="Genomic_DNA"/>
</dbReference>
<evidence type="ECO:0000313" key="15">
    <source>
        <dbReference type="EMBL" id="OHA50438.1"/>
    </source>
</evidence>
<evidence type="ECO:0000256" key="12">
    <source>
        <dbReference type="ARBA" id="ARBA00023136"/>
    </source>
</evidence>
<keyword evidence="8" id="KW-0378">Hydrolase</keyword>
<keyword evidence="5" id="KW-0645">Protease</keyword>
<feature type="transmembrane region" description="Helical" evidence="13">
    <location>
        <begin position="93"/>
        <end position="117"/>
    </location>
</feature>
<gene>
    <name evidence="15" type="ORF">A3A97_00290</name>
</gene>
<dbReference type="InterPro" id="IPR052348">
    <property type="entry name" value="Metallopeptidase_M50B"/>
</dbReference>
<evidence type="ECO:0000256" key="5">
    <source>
        <dbReference type="ARBA" id="ARBA00022670"/>
    </source>
</evidence>
<dbReference type="CDD" id="cd06158">
    <property type="entry name" value="S2P-M50_like_1"/>
    <property type="match status" value="1"/>
</dbReference>
<evidence type="ECO:0000259" key="14">
    <source>
        <dbReference type="Pfam" id="PF02163"/>
    </source>
</evidence>
<keyword evidence="10 13" id="KW-1133">Transmembrane helix</keyword>
<evidence type="ECO:0000256" key="9">
    <source>
        <dbReference type="ARBA" id="ARBA00022833"/>
    </source>
</evidence>
<dbReference type="GO" id="GO:0006508">
    <property type="term" value="P:proteolysis"/>
    <property type="evidence" value="ECO:0007669"/>
    <property type="project" value="UniProtKB-KW"/>
</dbReference>
<evidence type="ECO:0000256" key="4">
    <source>
        <dbReference type="ARBA" id="ARBA00022475"/>
    </source>
</evidence>
<proteinExistence type="inferred from homology"/>
<evidence type="ECO:0000256" key="10">
    <source>
        <dbReference type="ARBA" id="ARBA00022989"/>
    </source>
</evidence>
<evidence type="ECO:0000256" key="11">
    <source>
        <dbReference type="ARBA" id="ARBA00023049"/>
    </source>
</evidence>
<keyword evidence="9" id="KW-0862">Zinc</keyword>
<feature type="transmembrane region" description="Helical" evidence="13">
    <location>
        <begin position="123"/>
        <end position="144"/>
    </location>
</feature>
<organism evidence="15 16">
    <name type="scientific">Candidatus Terrybacteria bacterium RIFCSPLOWO2_01_FULL_40_23</name>
    <dbReference type="NCBI Taxonomy" id="1802366"/>
    <lineage>
        <taxon>Bacteria</taxon>
        <taxon>Candidatus Terryibacteriota</taxon>
    </lineage>
</organism>
<comment type="cofactor">
    <cofactor evidence="1">
        <name>Zn(2+)</name>
        <dbReference type="ChEBI" id="CHEBI:29105"/>
    </cofactor>
</comment>
<evidence type="ECO:0000256" key="3">
    <source>
        <dbReference type="ARBA" id="ARBA00007931"/>
    </source>
</evidence>
<dbReference type="GO" id="GO:0005886">
    <property type="term" value="C:plasma membrane"/>
    <property type="evidence" value="ECO:0007669"/>
    <property type="project" value="UniProtKB-SubCell"/>
</dbReference>
<evidence type="ECO:0000256" key="13">
    <source>
        <dbReference type="SAM" id="Phobius"/>
    </source>
</evidence>
<keyword evidence="7" id="KW-0479">Metal-binding</keyword>
<dbReference type="Pfam" id="PF02163">
    <property type="entry name" value="Peptidase_M50"/>
    <property type="match status" value="2"/>
</dbReference>
<dbReference type="GO" id="GO:0008237">
    <property type="term" value="F:metallopeptidase activity"/>
    <property type="evidence" value="ECO:0007669"/>
    <property type="project" value="UniProtKB-KW"/>
</dbReference>
<comment type="subcellular location">
    <subcellularLocation>
        <location evidence="2">Cell membrane</location>
        <topology evidence="2">Multi-pass membrane protein</topology>
    </subcellularLocation>
</comment>
<evidence type="ECO:0000256" key="8">
    <source>
        <dbReference type="ARBA" id="ARBA00022801"/>
    </source>
</evidence>
<evidence type="ECO:0000256" key="1">
    <source>
        <dbReference type="ARBA" id="ARBA00001947"/>
    </source>
</evidence>
<keyword evidence="6 13" id="KW-0812">Transmembrane</keyword>
<dbReference type="PANTHER" id="PTHR35864:SF1">
    <property type="entry name" value="ZINC METALLOPROTEASE YWHC-RELATED"/>
    <property type="match status" value="1"/>
</dbReference>
<comment type="caution">
    <text evidence="15">The sequence shown here is derived from an EMBL/GenBank/DDBJ whole genome shotgun (WGS) entry which is preliminary data.</text>
</comment>
<evidence type="ECO:0000256" key="2">
    <source>
        <dbReference type="ARBA" id="ARBA00004651"/>
    </source>
</evidence>
<evidence type="ECO:0000313" key="16">
    <source>
        <dbReference type="Proteomes" id="UP000176951"/>
    </source>
</evidence>
<accession>A0A1G2PQ48</accession>
<dbReference type="AlphaFoldDB" id="A0A1G2PQ48"/>
<dbReference type="InterPro" id="IPR008915">
    <property type="entry name" value="Peptidase_M50"/>
</dbReference>